<feature type="compositionally biased region" description="Low complexity" evidence="1">
    <location>
        <begin position="292"/>
        <end position="313"/>
    </location>
</feature>
<feature type="region of interest" description="Disordered" evidence="1">
    <location>
        <begin position="576"/>
        <end position="599"/>
    </location>
</feature>
<sequence length="767" mass="84902">MSVPSPIIIQELIDQLLPTAPSTSAPLHLLPKLQGLVSLLRYWNAHLCSEIRRASRAKSIQWEKLEEKDRRILKRMSNVRCEKDLDEKGEAFLLILASWHIQHHLMTNPRAHQHSLRLVNLWFPPSPLPSSYFIGEPSVLDPKTVHATNTKFAKFRTNALVKVQGVRKIINRTEGSVESLAKALRGEAEAPTTSFLRFDLRLQWESESTGLSNWAKKVVQLWMLMDRLFPSLPEEALSKTSPHREEVKNIPIHTSVSVPHRVISDSTILSFSTPDHSIPPQQRSGYPHTNDSTYTPSTHLSLPTTSTKTSPLPIRSNDIITAHAESISDLESRSRHFPSSSSLSISPFIKPQATASLDDFVADSQPFDSLPPSYSFKKTNTTDISLENISDIEIISPRATSRVQPVKPLISSPPSTTLGSRRKSGGRPRLSFEPDFDLSVIPPEPQSNVKPRLYPEGTADSSSKGLPVNTVSAIRDARPPVDHKDTLPRGQQRAIELISSSPIDDEAEDDESLPVADSQEIIDDKPANEQYLDSVSISPARSLPRKAATAFSFPDLSPRMKRAHRSLLYLPNHHGIYSSSSGSDSDPISDSSDDDSQDDLVGLNHRTIVRASGTNSIGQITRQAEVISKRKRDTIKDESEESEDGEERFRLRNQMKIQRLDLKVEEKNPDNQLRVFTQGGRAGSLEQSTSLTTSSSAFDSEILDSSFSAGGRDSESESAVSSLIADDPTYSSSDREEDTTATTTITVVTGSIEVQDSQEMNSSLGYM</sequence>
<feature type="compositionally biased region" description="Low complexity" evidence="1">
    <location>
        <begin position="578"/>
        <end position="590"/>
    </location>
</feature>
<feature type="compositionally biased region" description="Basic and acidic residues" evidence="1">
    <location>
        <begin position="475"/>
        <end position="487"/>
    </location>
</feature>
<evidence type="ECO:0000313" key="2">
    <source>
        <dbReference type="EMBL" id="CDZ98768.1"/>
    </source>
</evidence>
<feature type="compositionally biased region" description="Polar residues" evidence="1">
    <location>
        <begin position="273"/>
        <end position="291"/>
    </location>
</feature>
<name>A0A0F7SM75_PHARH</name>
<reference evidence="2" key="1">
    <citation type="submission" date="2014-08" db="EMBL/GenBank/DDBJ databases">
        <authorList>
            <person name="Sharma Rahul"/>
            <person name="Thines Marco"/>
        </authorList>
    </citation>
    <scope>NUCLEOTIDE SEQUENCE</scope>
</reference>
<feature type="region of interest" description="Disordered" evidence="1">
    <location>
        <begin position="402"/>
        <end position="529"/>
    </location>
</feature>
<proteinExistence type="predicted"/>
<feature type="region of interest" description="Disordered" evidence="1">
    <location>
        <begin position="273"/>
        <end position="313"/>
    </location>
</feature>
<dbReference type="AlphaFoldDB" id="A0A0F7SM75"/>
<accession>A0A0F7SM75</accession>
<evidence type="ECO:0000256" key="1">
    <source>
        <dbReference type="SAM" id="MobiDB-lite"/>
    </source>
</evidence>
<feature type="compositionally biased region" description="Polar residues" evidence="1">
    <location>
        <begin position="459"/>
        <end position="472"/>
    </location>
</feature>
<protein>
    <submittedName>
        <fullName evidence="2">Uncharacterized protein</fullName>
    </submittedName>
</protein>
<organism evidence="2">
    <name type="scientific">Phaffia rhodozyma</name>
    <name type="common">Yeast</name>
    <name type="synonym">Xanthophyllomyces dendrorhous</name>
    <dbReference type="NCBI Taxonomy" id="264483"/>
    <lineage>
        <taxon>Eukaryota</taxon>
        <taxon>Fungi</taxon>
        <taxon>Dikarya</taxon>
        <taxon>Basidiomycota</taxon>
        <taxon>Agaricomycotina</taxon>
        <taxon>Tremellomycetes</taxon>
        <taxon>Cystofilobasidiales</taxon>
        <taxon>Mrakiaceae</taxon>
        <taxon>Phaffia</taxon>
    </lineage>
</organism>
<feature type="region of interest" description="Disordered" evidence="1">
    <location>
        <begin position="630"/>
        <end position="649"/>
    </location>
</feature>
<dbReference type="EMBL" id="LN483345">
    <property type="protein sequence ID" value="CDZ98768.1"/>
    <property type="molecule type" value="Genomic_DNA"/>
</dbReference>
<feature type="compositionally biased region" description="Acidic residues" evidence="1">
    <location>
        <begin position="503"/>
        <end position="512"/>
    </location>
</feature>
<feature type="region of interest" description="Disordered" evidence="1">
    <location>
        <begin position="706"/>
        <end position="746"/>
    </location>
</feature>